<reference evidence="3" key="2">
    <citation type="submission" date="2019-06" db="EMBL/GenBank/DDBJ databases">
        <title>Co-occurence of chitin degradation, pigmentation and bioactivity in marine Pseudoalteromonas.</title>
        <authorList>
            <person name="Sonnenschein E.C."/>
            <person name="Bech P.K."/>
        </authorList>
    </citation>
    <scope>NUCLEOTIDE SEQUENCE [LARGE SCALE GENOMIC DNA]</scope>
    <source>
        <strain evidence="3">S3790</strain>
    </source>
</reference>
<name>A0A5S3V9L4_9GAMM</name>
<keyword evidence="1" id="KW-0472">Membrane</keyword>
<protein>
    <recommendedName>
        <fullName evidence="4">PepSY domain-containing protein</fullName>
    </recommendedName>
</protein>
<dbReference type="AlphaFoldDB" id="A0A5S3V9L4"/>
<dbReference type="PANTHER" id="PTHR34219:SF3">
    <property type="entry name" value="BLL7967 PROTEIN"/>
    <property type="match status" value="1"/>
</dbReference>
<evidence type="ECO:0000256" key="1">
    <source>
        <dbReference type="SAM" id="Phobius"/>
    </source>
</evidence>
<dbReference type="InterPro" id="IPR005625">
    <property type="entry name" value="PepSY-ass_TM"/>
</dbReference>
<evidence type="ECO:0000313" key="3">
    <source>
        <dbReference type="Proteomes" id="UP000307217"/>
    </source>
</evidence>
<feature type="transmembrane region" description="Helical" evidence="1">
    <location>
        <begin position="151"/>
        <end position="172"/>
    </location>
</feature>
<comment type="caution">
    <text evidence="2">The sequence shown here is derived from an EMBL/GenBank/DDBJ whole genome shotgun (WGS) entry which is preliminary data.</text>
</comment>
<sequence>MNKSTLKNLTHAHAWLGLIISGVLMIVFVCGSLSFFRYNIVQWDSQYHAPAPLAGEVAPIATILDNISAHNYTIPAHHNLLISLPTEEKPYYYTAFETETDDGHHQDYQLNFDANTGEQLPINTEQFYLSDMLYMLHISLLLPYGTEIVGVITLLFFVMVLSGICMVLKKLVSHFYQYRLKRNKDTYLDGHTLIGISSLPFTFIFALTGVMFNLSILLQAGFGFAVFKGDIPALIKTAGFFDLPHVEESGNSISNNSIDVIVKKVRADYPEHKIVAVNLYGAGDENGVAEIRLQKHHDLIPTTHVTYALKDATKLADYNAIEAPTAATYTTLSSLHFGEFGGITLKFVYFILGLGCCYLILSGNLIWLEKRENNRQQSKRGLAFVKAMTLALSTGTLIAVACSFVGTRFAPLSWPRTELLPTLFFCAIGISLIHALFNSIKRQAIRRAMVQQLVCAAILFAICPLYDLIQVVSGYTPHAYLQLDVFLVNAALLLTALFCFSLGKYQHATRPSTTEESLTMSRSVS</sequence>
<dbReference type="EMBL" id="PNBX01000032">
    <property type="protein sequence ID" value="TMO68579.1"/>
    <property type="molecule type" value="Genomic_DNA"/>
</dbReference>
<feature type="transmembrane region" description="Helical" evidence="1">
    <location>
        <begin position="193"/>
        <end position="218"/>
    </location>
</feature>
<dbReference type="Proteomes" id="UP000307217">
    <property type="component" value="Unassembled WGS sequence"/>
</dbReference>
<dbReference type="OrthoDB" id="9776609at2"/>
<evidence type="ECO:0000313" key="2">
    <source>
        <dbReference type="EMBL" id="TMO68579.1"/>
    </source>
</evidence>
<proteinExistence type="predicted"/>
<accession>A0A5S3V9L4</accession>
<feature type="transmembrane region" description="Helical" evidence="1">
    <location>
        <begin position="387"/>
        <end position="407"/>
    </location>
</feature>
<gene>
    <name evidence="2" type="ORF">CWC19_08870</name>
</gene>
<dbReference type="Pfam" id="PF03929">
    <property type="entry name" value="PepSY_TM"/>
    <property type="match status" value="1"/>
</dbReference>
<dbReference type="PANTHER" id="PTHR34219">
    <property type="entry name" value="IRON-REGULATED INNER MEMBRANE PROTEIN-RELATED"/>
    <property type="match status" value="1"/>
</dbReference>
<dbReference type="RefSeq" id="WP_138591548.1">
    <property type="nucleotide sequence ID" value="NZ_PNBX01000032.1"/>
</dbReference>
<organism evidence="2 3">
    <name type="scientific">Pseudoalteromonas aurantia</name>
    <dbReference type="NCBI Taxonomy" id="43654"/>
    <lineage>
        <taxon>Bacteria</taxon>
        <taxon>Pseudomonadati</taxon>
        <taxon>Pseudomonadota</taxon>
        <taxon>Gammaproteobacteria</taxon>
        <taxon>Alteromonadales</taxon>
        <taxon>Pseudoalteromonadaceae</taxon>
        <taxon>Pseudoalteromonas</taxon>
    </lineage>
</organism>
<feature type="transmembrane region" description="Helical" evidence="1">
    <location>
        <begin position="419"/>
        <end position="437"/>
    </location>
</feature>
<reference evidence="2 3" key="1">
    <citation type="submission" date="2018-01" db="EMBL/GenBank/DDBJ databases">
        <authorList>
            <person name="Paulsen S."/>
            <person name="Gram L.K."/>
        </authorList>
    </citation>
    <scope>NUCLEOTIDE SEQUENCE [LARGE SCALE GENOMIC DNA]</scope>
    <source>
        <strain evidence="2 3">S3790</strain>
    </source>
</reference>
<keyword evidence="1" id="KW-0812">Transmembrane</keyword>
<keyword evidence="1" id="KW-1133">Transmembrane helix</keyword>
<feature type="transmembrane region" description="Helical" evidence="1">
    <location>
        <begin position="347"/>
        <end position="367"/>
    </location>
</feature>
<feature type="transmembrane region" description="Helical" evidence="1">
    <location>
        <begin position="449"/>
        <end position="469"/>
    </location>
</feature>
<feature type="transmembrane region" description="Helical" evidence="1">
    <location>
        <begin position="12"/>
        <end position="36"/>
    </location>
</feature>
<feature type="transmembrane region" description="Helical" evidence="1">
    <location>
        <begin position="481"/>
        <end position="502"/>
    </location>
</feature>
<evidence type="ECO:0008006" key="4">
    <source>
        <dbReference type="Google" id="ProtNLM"/>
    </source>
</evidence>